<dbReference type="Pfam" id="PF13612">
    <property type="entry name" value="DDE_Tnp_1_3"/>
    <property type="match status" value="1"/>
</dbReference>
<accession>A0ABV0KIF7</accession>
<evidence type="ECO:0000313" key="2">
    <source>
        <dbReference type="EMBL" id="MEP1058989.1"/>
    </source>
</evidence>
<gene>
    <name evidence="2" type="ORF">NDI38_11135</name>
</gene>
<dbReference type="EMBL" id="JAMPLM010000008">
    <property type="protein sequence ID" value="MEP1058989.1"/>
    <property type="molecule type" value="Genomic_DNA"/>
</dbReference>
<name>A0ABV0KIF7_9CYAN</name>
<dbReference type="Proteomes" id="UP001476950">
    <property type="component" value="Unassembled WGS sequence"/>
</dbReference>
<proteinExistence type="predicted"/>
<sequence length="66" mass="7349">MRQGNCTGSAFIDSTPLAVCHPARAHAHKVFSGQAQWGKYSVGWHFDFKLHLIVNEGELLMLKLTP</sequence>
<protein>
    <submittedName>
        <fullName evidence="2">Transposase</fullName>
    </submittedName>
</protein>
<evidence type="ECO:0000259" key="1">
    <source>
        <dbReference type="Pfam" id="PF13612"/>
    </source>
</evidence>
<evidence type="ECO:0000313" key="3">
    <source>
        <dbReference type="Proteomes" id="UP001476950"/>
    </source>
</evidence>
<keyword evidence="3" id="KW-1185">Reference proteome</keyword>
<feature type="domain" description="Transposase DDE" evidence="1">
    <location>
        <begin position="4"/>
        <end position="66"/>
    </location>
</feature>
<dbReference type="InterPro" id="IPR025668">
    <property type="entry name" value="Tnp_DDE_dom"/>
</dbReference>
<reference evidence="2 3" key="1">
    <citation type="submission" date="2022-04" db="EMBL/GenBank/DDBJ databases">
        <title>Positive selection, recombination, and allopatry shape intraspecific diversity of widespread and dominant cyanobacteria.</title>
        <authorList>
            <person name="Wei J."/>
            <person name="Shu W."/>
            <person name="Hu C."/>
        </authorList>
    </citation>
    <scope>NUCLEOTIDE SEQUENCE [LARGE SCALE GENOMIC DNA]</scope>
    <source>
        <strain evidence="2 3">AS-A4</strain>
    </source>
</reference>
<organism evidence="2 3">
    <name type="scientific">Stenomitos frigidus AS-A4</name>
    <dbReference type="NCBI Taxonomy" id="2933935"/>
    <lineage>
        <taxon>Bacteria</taxon>
        <taxon>Bacillati</taxon>
        <taxon>Cyanobacteriota</taxon>
        <taxon>Cyanophyceae</taxon>
        <taxon>Leptolyngbyales</taxon>
        <taxon>Leptolyngbyaceae</taxon>
        <taxon>Stenomitos</taxon>
    </lineage>
</organism>
<comment type="caution">
    <text evidence="2">The sequence shown here is derived from an EMBL/GenBank/DDBJ whole genome shotgun (WGS) entry which is preliminary data.</text>
</comment>